<name>A0AAV9J066_CYACA</name>
<accession>A0AAV9J066</accession>
<comment type="caution">
    <text evidence="3">The sequence shown here is derived from an EMBL/GenBank/DDBJ whole genome shotgun (WGS) entry which is preliminary data.</text>
</comment>
<organism evidence="3 4">
    <name type="scientific">Cyanidium caldarium</name>
    <name type="common">Red alga</name>
    <dbReference type="NCBI Taxonomy" id="2771"/>
    <lineage>
        <taxon>Eukaryota</taxon>
        <taxon>Rhodophyta</taxon>
        <taxon>Bangiophyceae</taxon>
        <taxon>Cyanidiales</taxon>
        <taxon>Cyanidiaceae</taxon>
        <taxon>Cyanidium</taxon>
    </lineage>
</organism>
<evidence type="ECO:0000256" key="1">
    <source>
        <dbReference type="SAM" id="MobiDB-lite"/>
    </source>
</evidence>
<keyword evidence="2" id="KW-0472">Membrane</keyword>
<feature type="region of interest" description="Disordered" evidence="1">
    <location>
        <begin position="18"/>
        <end position="121"/>
    </location>
</feature>
<dbReference type="AlphaFoldDB" id="A0AAV9J066"/>
<dbReference type="Proteomes" id="UP001301350">
    <property type="component" value="Unassembled WGS sequence"/>
</dbReference>
<keyword evidence="2" id="KW-0812">Transmembrane</keyword>
<keyword evidence="2" id="KW-1133">Transmembrane helix</keyword>
<evidence type="ECO:0000313" key="3">
    <source>
        <dbReference type="EMBL" id="KAK4537972.1"/>
    </source>
</evidence>
<proteinExistence type="predicted"/>
<protein>
    <submittedName>
        <fullName evidence="3">Uncharacterized protein</fullName>
    </submittedName>
</protein>
<sequence>MAGNRLYRTAATGFVAPLGCRRGRTGGITTSSACSTRCPRRDQPPMHWQASVGRRNRRRGNRPARDKDKTTSKTEQVTAPDSPPSLLDGAGDAMTTTVPRRSSVPVGGLTPLEKLESEAREREYQKVKDKLPPPYVPLLTRGAWFGLFALGVVELFIHLGFVKDWLSGHGGTS</sequence>
<feature type="compositionally biased region" description="Basic and acidic residues" evidence="1">
    <location>
        <begin position="63"/>
        <end position="72"/>
    </location>
</feature>
<evidence type="ECO:0000256" key="2">
    <source>
        <dbReference type="SAM" id="Phobius"/>
    </source>
</evidence>
<evidence type="ECO:0000313" key="4">
    <source>
        <dbReference type="Proteomes" id="UP001301350"/>
    </source>
</evidence>
<dbReference type="EMBL" id="JANCYW010000015">
    <property type="protein sequence ID" value="KAK4537972.1"/>
    <property type="molecule type" value="Genomic_DNA"/>
</dbReference>
<gene>
    <name evidence="3" type="ORF">CDCA_CDCA15G3997</name>
</gene>
<reference evidence="3 4" key="1">
    <citation type="submission" date="2022-07" db="EMBL/GenBank/DDBJ databases">
        <title>Genome-wide signatures of adaptation to extreme environments.</title>
        <authorList>
            <person name="Cho C.H."/>
            <person name="Yoon H.S."/>
        </authorList>
    </citation>
    <scope>NUCLEOTIDE SEQUENCE [LARGE SCALE GENOMIC DNA]</scope>
    <source>
        <strain evidence="3 4">DBV 063 E5</strain>
    </source>
</reference>
<keyword evidence="4" id="KW-1185">Reference proteome</keyword>
<feature type="transmembrane region" description="Helical" evidence="2">
    <location>
        <begin position="138"/>
        <end position="161"/>
    </location>
</feature>